<dbReference type="FunFam" id="3.30.230.130:FF:000003">
    <property type="entry name" value="Cullin 2"/>
    <property type="match status" value="1"/>
</dbReference>
<dbReference type="Proteomes" id="UP000265040">
    <property type="component" value="Chromosome 2"/>
</dbReference>
<keyword evidence="4" id="KW-0833">Ubl conjugation pathway</keyword>
<evidence type="ECO:0000256" key="4">
    <source>
        <dbReference type="ARBA" id="ARBA00022786"/>
    </source>
</evidence>
<keyword evidence="3" id="KW-1017">Isopeptide bond</keyword>
<dbReference type="GO" id="GO:0006511">
    <property type="term" value="P:ubiquitin-dependent protein catabolic process"/>
    <property type="evidence" value="ECO:0007669"/>
    <property type="project" value="InterPro"/>
</dbReference>
<evidence type="ECO:0000256" key="6">
    <source>
        <dbReference type="PROSITE-ProRule" id="PRU00330"/>
    </source>
</evidence>
<dbReference type="Pfam" id="PF00888">
    <property type="entry name" value="Cullin"/>
    <property type="match status" value="1"/>
</dbReference>
<reference evidence="10" key="2">
    <citation type="submission" date="2025-08" db="UniProtKB">
        <authorList>
            <consortium name="Ensembl"/>
        </authorList>
    </citation>
    <scope>IDENTIFICATION</scope>
</reference>
<evidence type="ECO:0000256" key="5">
    <source>
        <dbReference type="ARBA" id="ARBA00022843"/>
    </source>
</evidence>
<evidence type="ECO:0000256" key="2">
    <source>
        <dbReference type="ARBA" id="ARBA00006019"/>
    </source>
</evidence>
<dbReference type="SMART" id="SM00884">
    <property type="entry name" value="Cullin_Nedd8"/>
    <property type="match status" value="1"/>
</dbReference>
<dbReference type="InterPro" id="IPR036390">
    <property type="entry name" value="WH_DNA-bd_sf"/>
</dbReference>
<dbReference type="SUPFAM" id="SSF74788">
    <property type="entry name" value="Cullin repeat-like"/>
    <property type="match status" value="1"/>
</dbReference>
<dbReference type="InterPro" id="IPR036317">
    <property type="entry name" value="Cullin_homology_sf"/>
</dbReference>
<evidence type="ECO:0000313" key="10">
    <source>
        <dbReference type="Ensembl" id="ENSATEP00000037592.1"/>
    </source>
</evidence>
<dbReference type="InterPro" id="IPR016159">
    <property type="entry name" value="Cullin_repeat-like_dom_sf"/>
</dbReference>
<dbReference type="InterPro" id="IPR016157">
    <property type="entry name" value="Cullin_CS"/>
</dbReference>
<dbReference type="InterPro" id="IPR016158">
    <property type="entry name" value="Cullin_homology"/>
</dbReference>
<dbReference type="GO" id="GO:0019005">
    <property type="term" value="C:SCF ubiquitin ligase complex"/>
    <property type="evidence" value="ECO:0007669"/>
    <property type="project" value="UniProtKB-ARBA"/>
</dbReference>
<dbReference type="Pfam" id="PF26557">
    <property type="entry name" value="Cullin_AB"/>
    <property type="match status" value="1"/>
</dbReference>
<protein>
    <recommendedName>
        <fullName evidence="9">Cullin family profile domain-containing protein</fullName>
    </recommendedName>
</protein>
<dbReference type="InterPro" id="IPR045093">
    <property type="entry name" value="Cullin"/>
</dbReference>
<evidence type="ECO:0000256" key="3">
    <source>
        <dbReference type="ARBA" id="ARBA00022499"/>
    </source>
</evidence>
<evidence type="ECO:0000313" key="11">
    <source>
        <dbReference type="Proteomes" id="UP000265040"/>
    </source>
</evidence>
<dbReference type="GO" id="GO:0000209">
    <property type="term" value="P:protein polyubiquitination"/>
    <property type="evidence" value="ECO:0007669"/>
    <property type="project" value="UniProtKB-ARBA"/>
</dbReference>
<feature type="region of interest" description="Disordered" evidence="8">
    <location>
        <begin position="58"/>
        <end position="78"/>
    </location>
</feature>
<dbReference type="Gene3D" id="1.10.10.10">
    <property type="entry name" value="Winged helix-like DNA-binding domain superfamily/Winged helix DNA-binding domain"/>
    <property type="match status" value="2"/>
</dbReference>
<dbReference type="Ensembl" id="ENSATET00000050682.2">
    <property type="protein sequence ID" value="ENSATEP00000037592.1"/>
    <property type="gene ID" value="ENSATEG00000021721.3"/>
</dbReference>
<evidence type="ECO:0000259" key="9">
    <source>
        <dbReference type="PROSITE" id="PS50069"/>
    </source>
</evidence>
<proteinExistence type="inferred from homology"/>
<dbReference type="FunFam" id="1.20.1310.10:FF:000023">
    <property type="entry name" value="cullin-1"/>
    <property type="match status" value="1"/>
</dbReference>
<evidence type="ECO:0000256" key="8">
    <source>
        <dbReference type="SAM" id="MobiDB-lite"/>
    </source>
</evidence>
<keyword evidence="5" id="KW-0832">Ubl conjugation</keyword>
<reference evidence="10" key="1">
    <citation type="submission" date="2021-04" db="EMBL/GenBank/DDBJ databases">
        <authorList>
            <consortium name="Wellcome Sanger Institute Data Sharing"/>
        </authorList>
    </citation>
    <scope>NUCLEOTIDE SEQUENCE [LARGE SCALE GENOMIC DNA]</scope>
</reference>
<dbReference type="InterPro" id="IPR019559">
    <property type="entry name" value="Cullin_neddylation_domain"/>
</dbReference>
<dbReference type="InterPro" id="IPR059120">
    <property type="entry name" value="Cullin-like_AB"/>
</dbReference>
<dbReference type="InterPro" id="IPR036388">
    <property type="entry name" value="WH-like_DNA-bd_sf"/>
</dbReference>
<dbReference type="SUPFAM" id="SSF46785">
    <property type="entry name" value="Winged helix' DNA-binding domain"/>
    <property type="match status" value="1"/>
</dbReference>
<dbReference type="UniPathway" id="UPA00143"/>
<dbReference type="PANTHER" id="PTHR11932">
    <property type="entry name" value="CULLIN"/>
    <property type="match status" value="1"/>
</dbReference>
<dbReference type="Gene3D" id="1.20.1310.10">
    <property type="entry name" value="Cullin Repeats"/>
    <property type="match status" value="3"/>
</dbReference>
<organism evidence="10 11">
    <name type="scientific">Anabas testudineus</name>
    <name type="common">Climbing perch</name>
    <name type="synonym">Anthias testudineus</name>
    <dbReference type="NCBI Taxonomy" id="64144"/>
    <lineage>
        <taxon>Eukaryota</taxon>
        <taxon>Metazoa</taxon>
        <taxon>Chordata</taxon>
        <taxon>Craniata</taxon>
        <taxon>Vertebrata</taxon>
        <taxon>Euteleostomi</taxon>
        <taxon>Actinopterygii</taxon>
        <taxon>Neopterygii</taxon>
        <taxon>Teleostei</taxon>
        <taxon>Neoteleostei</taxon>
        <taxon>Acanthomorphata</taxon>
        <taxon>Anabantaria</taxon>
        <taxon>Anabantiformes</taxon>
        <taxon>Anabantoidei</taxon>
        <taxon>Anabantidae</taxon>
        <taxon>Anabas</taxon>
    </lineage>
</organism>
<dbReference type="PROSITE" id="PS01256">
    <property type="entry name" value="CULLIN_1"/>
    <property type="match status" value="1"/>
</dbReference>
<accession>A0A7N5ZSM2</accession>
<evidence type="ECO:0000256" key="1">
    <source>
        <dbReference type="ARBA" id="ARBA00004906"/>
    </source>
</evidence>
<dbReference type="PROSITE" id="PS50069">
    <property type="entry name" value="CULLIN_2"/>
    <property type="match status" value="1"/>
</dbReference>
<dbReference type="FunFam" id="4.10.1030.10:FF:000001">
    <property type="entry name" value="Putative Cullin-1"/>
    <property type="match status" value="1"/>
</dbReference>
<dbReference type="SMART" id="SM00182">
    <property type="entry name" value="CULLIN"/>
    <property type="match status" value="1"/>
</dbReference>
<dbReference type="AlphaFoldDB" id="A0A7N5ZSM2"/>
<dbReference type="FunFam" id="1.20.1310.10:FF:000007">
    <property type="entry name" value="Cullin 1"/>
    <property type="match status" value="1"/>
</dbReference>
<dbReference type="SUPFAM" id="SSF75632">
    <property type="entry name" value="Cullin homology domain"/>
    <property type="match status" value="1"/>
</dbReference>
<name>A0A7N5ZSM2_ANATE</name>
<reference evidence="10" key="3">
    <citation type="submission" date="2025-09" db="UniProtKB">
        <authorList>
            <consortium name="Ensembl"/>
        </authorList>
    </citation>
    <scope>IDENTIFICATION</scope>
</reference>
<dbReference type="FunFam" id="1.10.10.10:FF:000014">
    <property type="entry name" value="Cullin 1"/>
    <property type="match status" value="1"/>
</dbReference>
<evidence type="ECO:0000256" key="7">
    <source>
        <dbReference type="RuleBase" id="RU003829"/>
    </source>
</evidence>
<dbReference type="FunFam" id="1.10.10.10:FF:000161">
    <property type="entry name" value="Cullin 1"/>
    <property type="match status" value="1"/>
</dbReference>
<dbReference type="Pfam" id="PF10557">
    <property type="entry name" value="Cullin_Nedd8"/>
    <property type="match status" value="1"/>
</dbReference>
<dbReference type="FunFam" id="1.20.1310.10:FF:000011">
    <property type="entry name" value="Cullin 1"/>
    <property type="match status" value="1"/>
</dbReference>
<dbReference type="GO" id="GO:0031625">
    <property type="term" value="F:ubiquitin protein ligase binding"/>
    <property type="evidence" value="ECO:0007669"/>
    <property type="project" value="InterPro"/>
</dbReference>
<comment type="pathway">
    <text evidence="1">Protein modification; protein ubiquitination.</text>
</comment>
<keyword evidence="11" id="KW-1185">Reference proteome</keyword>
<comment type="similarity">
    <text evidence="2 6 7">Belongs to the cullin family.</text>
</comment>
<dbReference type="GeneTree" id="ENSGT00940000154774"/>
<dbReference type="InterPro" id="IPR001373">
    <property type="entry name" value="Cullin_N"/>
</dbReference>
<feature type="domain" description="Cullin family profile" evidence="9">
    <location>
        <begin position="319"/>
        <end position="546"/>
    </location>
</feature>
<sequence>MSSNRTQNPHGLKQIGLDQIWDDLRAGIQQVYTRQSMAKSRYMELYTHVYNYCTSVHQSSQGRGSVPPAKPSKKSTTPGGAQFVGLELYKRLKEFLKNYLTSLLKDGEDLMDECVLKFYTQQWEDYRFSSKVLNGICAYLNRHWVRRECDEGRKGIYEIYSLALVTWRECLFRPLNKQVTNAVLKLIERERNGETINTRLISGVVQSYVELGLNEEDAFAKGPTLSVYKEYFECQFLTDTERFYTRESTEFLQQNPVTEYMKKDPKVYVQTTLDVHKKYNALVMSAFNNDAGFVAALDKACGRFINNNAVTRMAQSSSKSPELLARYCDSLLKKSSKNPEEAELEDTLNQVMVVFKYIEDKDVFQKFYAKMLAKRLVHQNSASDDAEASMISKLKQACGFEYTSKLQRMFQDIGVSKDLNEQFKKHLSNSEPLDLDFSIQVLSSGSWPFQQSCTFALPSELERSYQRFTAFYASRHSGRKLTWLYHLSKGELVTNCFKNRYTLQASTFQMAILLQYNTEDSYTVQQLTDSTQIKTDILVQVLQILLKSKLLVLEDENANVDEVDFKPDTVIKLFLGYKNKKLRVNINVPMKTEQKQEQETTHKNIEEDRKLLIQAAIVRIMKMRKVLKHQQLLAEVLNQLSSRFKPRVPVIKKCIDILIEKEYLERVDGEKDTYSYLA</sequence>
<dbReference type="Gene3D" id="4.10.1030.10">
    <property type="entry name" value="Ring Box Chain A, domain 5"/>
    <property type="match status" value="1"/>
</dbReference>